<comment type="caution">
    <text evidence="2">The sequence shown here is derived from an EMBL/GenBank/DDBJ whole genome shotgun (WGS) entry which is preliminary data.</text>
</comment>
<feature type="compositionally biased region" description="Basic and acidic residues" evidence="1">
    <location>
        <begin position="56"/>
        <end position="66"/>
    </location>
</feature>
<evidence type="ECO:0000256" key="1">
    <source>
        <dbReference type="SAM" id="MobiDB-lite"/>
    </source>
</evidence>
<name>A0AAW1U7U1_9CUCU</name>
<sequence>IYAEYAPSHSTGAFENFPFAKKHFLANLPGSRVEFIGFHPSVSRRTMHLNRRLNKMPRETPSRSDAVKAPQCAEEYSVS</sequence>
<accession>A0AAW1U7U1</accession>
<organism evidence="2 3">
    <name type="scientific">Henosepilachna vigintioctopunctata</name>
    <dbReference type="NCBI Taxonomy" id="420089"/>
    <lineage>
        <taxon>Eukaryota</taxon>
        <taxon>Metazoa</taxon>
        <taxon>Ecdysozoa</taxon>
        <taxon>Arthropoda</taxon>
        <taxon>Hexapoda</taxon>
        <taxon>Insecta</taxon>
        <taxon>Pterygota</taxon>
        <taxon>Neoptera</taxon>
        <taxon>Endopterygota</taxon>
        <taxon>Coleoptera</taxon>
        <taxon>Polyphaga</taxon>
        <taxon>Cucujiformia</taxon>
        <taxon>Coccinelloidea</taxon>
        <taxon>Coccinellidae</taxon>
        <taxon>Epilachninae</taxon>
        <taxon>Epilachnini</taxon>
        <taxon>Henosepilachna</taxon>
    </lineage>
</organism>
<dbReference type="AlphaFoldDB" id="A0AAW1U7U1"/>
<dbReference type="Proteomes" id="UP001431783">
    <property type="component" value="Unassembled WGS sequence"/>
</dbReference>
<dbReference type="EMBL" id="JARQZJ010000038">
    <property type="protein sequence ID" value="KAK9876727.1"/>
    <property type="molecule type" value="Genomic_DNA"/>
</dbReference>
<protein>
    <submittedName>
        <fullName evidence="2">Uncharacterized protein</fullName>
    </submittedName>
</protein>
<feature type="region of interest" description="Disordered" evidence="1">
    <location>
        <begin position="54"/>
        <end position="79"/>
    </location>
</feature>
<proteinExistence type="predicted"/>
<keyword evidence="3" id="KW-1185">Reference proteome</keyword>
<gene>
    <name evidence="2" type="ORF">WA026_014966</name>
</gene>
<feature type="non-terminal residue" evidence="2">
    <location>
        <position position="1"/>
    </location>
</feature>
<evidence type="ECO:0000313" key="2">
    <source>
        <dbReference type="EMBL" id="KAK9876727.1"/>
    </source>
</evidence>
<evidence type="ECO:0000313" key="3">
    <source>
        <dbReference type="Proteomes" id="UP001431783"/>
    </source>
</evidence>
<reference evidence="2 3" key="1">
    <citation type="submission" date="2023-03" db="EMBL/GenBank/DDBJ databases">
        <title>Genome insight into feeding habits of ladybird beetles.</title>
        <authorList>
            <person name="Li H.-S."/>
            <person name="Huang Y.-H."/>
            <person name="Pang H."/>
        </authorList>
    </citation>
    <scope>NUCLEOTIDE SEQUENCE [LARGE SCALE GENOMIC DNA]</scope>
    <source>
        <strain evidence="2">SYSU_2023b</strain>
        <tissue evidence="2">Whole body</tissue>
    </source>
</reference>